<dbReference type="InterPro" id="IPR019557">
    <property type="entry name" value="AminoTfrase-like_pln_mobile"/>
</dbReference>
<dbReference type="Pfam" id="PF10536">
    <property type="entry name" value="PMD"/>
    <property type="match status" value="1"/>
</dbReference>
<name>A0AAW2CHE2_9ROSI</name>
<feature type="domain" description="Aminotransferase-like plant mobile" evidence="1">
    <location>
        <begin position="47"/>
        <end position="281"/>
    </location>
</feature>
<dbReference type="Proteomes" id="UP001459277">
    <property type="component" value="Unassembled WGS sequence"/>
</dbReference>
<evidence type="ECO:0000313" key="2">
    <source>
        <dbReference type="EMBL" id="KAK9997566.1"/>
    </source>
</evidence>
<gene>
    <name evidence="2" type="ORF">SO802_022252</name>
</gene>
<reference evidence="2 3" key="1">
    <citation type="submission" date="2024-01" db="EMBL/GenBank/DDBJ databases">
        <title>A telomere-to-telomere, gap-free genome of sweet tea (Lithocarpus litseifolius).</title>
        <authorList>
            <person name="Zhou J."/>
        </authorList>
    </citation>
    <scope>NUCLEOTIDE SEQUENCE [LARGE SCALE GENOMIC DNA]</scope>
    <source>
        <strain evidence="2">Zhou-2022a</strain>
        <tissue evidence="2">Leaf</tissue>
    </source>
</reference>
<evidence type="ECO:0000313" key="3">
    <source>
        <dbReference type="Proteomes" id="UP001459277"/>
    </source>
</evidence>
<protein>
    <recommendedName>
        <fullName evidence="1">Aminotransferase-like plant mobile domain-containing protein</fullName>
    </recommendedName>
</protein>
<dbReference type="GO" id="GO:0010073">
    <property type="term" value="P:meristem maintenance"/>
    <property type="evidence" value="ECO:0007669"/>
    <property type="project" value="InterPro"/>
</dbReference>
<keyword evidence="3" id="KW-1185">Reference proteome</keyword>
<sequence length="462" mass="53540">MFSSSNGPSFLTSHVKKYGPSFEWNDEERLLQDPKTHAPYSHMDIKETHEYKDLQLLLALSECFWDTTCTSHFSGIGEVLLTPYDFSVITDLRLDGETSNEIKKLLGVVTCKMRTKNIPLMWLCKNITKCDIVAMGTHMLMLLFIGTFLCPDLGSTVNLRYLWSLRNIEQIKNYDWGGMAYTTLLYFMTQLSRRSLSSLGGVPFFFWLDCNGIVNFCQVWMYEYFGVGLEIWEEINDIFPRFLCWLPKHRLSTSSRRSLEIWCLVIDNLTANDMSLDPWVGCEEYDECERALELNSCQVLFECGHGRLTLALLFQEYQRLILNLFELICKVVWPAYWYFSSLLKSIFHLAYSFSTFMLGVNICMLDFQAPSSEGEERGEEEEEISSPHYAGISSSSFMETYSHFSAWRYEVMNPDGTYNSMPLDRPKHTPNVPWPDSVDVDLVEESMQMIRVLQLLARTQSS</sequence>
<organism evidence="2 3">
    <name type="scientific">Lithocarpus litseifolius</name>
    <dbReference type="NCBI Taxonomy" id="425828"/>
    <lineage>
        <taxon>Eukaryota</taxon>
        <taxon>Viridiplantae</taxon>
        <taxon>Streptophyta</taxon>
        <taxon>Embryophyta</taxon>
        <taxon>Tracheophyta</taxon>
        <taxon>Spermatophyta</taxon>
        <taxon>Magnoliopsida</taxon>
        <taxon>eudicotyledons</taxon>
        <taxon>Gunneridae</taxon>
        <taxon>Pentapetalae</taxon>
        <taxon>rosids</taxon>
        <taxon>fabids</taxon>
        <taxon>Fagales</taxon>
        <taxon>Fagaceae</taxon>
        <taxon>Lithocarpus</taxon>
    </lineage>
</organism>
<evidence type="ECO:0000259" key="1">
    <source>
        <dbReference type="Pfam" id="PF10536"/>
    </source>
</evidence>
<dbReference type="AlphaFoldDB" id="A0AAW2CHE2"/>
<accession>A0AAW2CHE2</accession>
<dbReference type="EMBL" id="JAZDWU010000007">
    <property type="protein sequence ID" value="KAK9997566.1"/>
    <property type="molecule type" value="Genomic_DNA"/>
</dbReference>
<dbReference type="PANTHER" id="PTHR46033">
    <property type="entry name" value="PROTEIN MAIN-LIKE 2"/>
    <property type="match status" value="1"/>
</dbReference>
<comment type="caution">
    <text evidence="2">The sequence shown here is derived from an EMBL/GenBank/DDBJ whole genome shotgun (WGS) entry which is preliminary data.</text>
</comment>
<proteinExistence type="predicted"/>
<dbReference type="InterPro" id="IPR044824">
    <property type="entry name" value="MAIN-like"/>
</dbReference>
<dbReference type="PANTHER" id="PTHR46033:SF8">
    <property type="entry name" value="PROTEIN MAINTENANCE OF MERISTEMS-LIKE"/>
    <property type="match status" value="1"/>
</dbReference>